<evidence type="ECO:0000313" key="2">
    <source>
        <dbReference type="Proteomes" id="UP000636709"/>
    </source>
</evidence>
<sequence>MANDRYFSDDGWVGSLSPPHLMHDFALSYQVYQKIFPVHHVVFPNGYGRLAWSERPPLTFVLPFRHSMAKCSSGCVGGTVAAQPLPENHCMLAENSKIKDYWRSTCAPPRGFRFHTHPVLYITKGWASHATSNFSSMEAIQSIEWNKVGTTRQISLGRLAGRSRAAYSFNST</sequence>
<name>A0A835BG89_9POAL</name>
<dbReference type="EMBL" id="JACEFO010001972">
    <property type="protein sequence ID" value="KAF8690758.1"/>
    <property type="molecule type" value="Genomic_DNA"/>
</dbReference>
<protein>
    <submittedName>
        <fullName evidence="1">Uncharacterized protein</fullName>
    </submittedName>
</protein>
<accession>A0A835BG89</accession>
<gene>
    <name evidence="1" type="ORF">HU200_041143</name>
</gene>
<proteinExistence type="predicted"/>
<organism evidence="1 2">
    <name type="scientific">Digitaria exilis</name>
    <dbReference type="NCBI Taxonomy" id="1010633"/>
    <lineage>
        <taxon>Eukaryota</taxon>
        <taxon>Viridiplantae</taxon>
        <taxon>Streptophyta</taxon>
        <taxon>Embryophyta</taxon>
        <taxon>Tracheophyta</taxon>
        <taxon>Spermatophyta</taxon>
        <taxon>Magnoliopsida</taxon>
        <taxon>Liliopsida</taxon>
        <taxon>Poales</taxon>
        <taxon>Poaceae</taxon>
        <taxon>PACMAD clade</taxon>
        <taxon>Panicoideae</taxon>
        <taxon>Panicodae</taxon>
        <taxon>Paniceae</taxon>
        <taxon>Anthephorinae</taxon>
        <taxon>Digitaria</taxon>
    </lineage>
</organism>
<keyword evidence="2" id="KW-1185">Reference proteome</keyword>
<dbReference type="Proteomes" id="UP000636709">
    <property type="component" value="Unassembled WGS sequence"/>
</dbReference>
<comment type="caution">
    <text evidence="1">The sequence shown here is derived from an EMBL/GenBank/DDBJ whole genome shotgun (WGS) entry which is preliminary data.</text>
</comment>
<evidence type="ECO:0000313" key="1">
    <source>
        <dbReference type="EMBL" id="KAF8690758.1"/>
    </source>
</evidence>
<reference evidence="1" key="1">
    <citation type="submission" date="2020-07" db="EMBL/GenBank/DDBJ databases">
        <title>Genome sequence and genetic diversity analysis of an under-domesticated orphan crop, white fonio (Digitaria exilis).</title>
        <authorList>
            <person name="Bennetzen J.L."/>
            <person name="Chen S."/>
            <person name="Ma X."/>
            <person name="Wang X."/>
            <person name="Yssel A.E.J."/>
            <person name="Chaluvadi S.R."/>
            <person name="Johnson M."/>
            <person name="Gangashetty P."/>
            <person name="Hamidou F."/>
            <person name="Sanogo M.D."/>
            <person name="Zwaenepoel A."/>
            <person name="Wallace J."/>
            <person name="Van De Peer Y."/>
            <person name="Van Deynze A."/>
        </authorList>
    </citation>
    <scope>NUCLEOTIDE SEQUENCE</scope>
    <source>
        <tissue evidence="1">Leaves</tissue>
    </source>
</reference>
<dbReference type="AlphaFoldDB" id="A0A835BG89"/>